<sequence>MGRHREADSSSTPPMTGDRPLPTFDVACFYVSKVAGCRRSRGRIAEQSPPASVKLDLPTRGNFIVARHGSMHS</sequence>
<evidence type="ECO:0000256" key="1">
    <source>
        <dbReference type="SAM" id="MobiDB-lite"/>
    </source>
</evidence>
<protein>
    <submittedName>
        <fullName evidence="2">Uncharacterized protein</fullName>
    </submittedName>
</protein>
<name>B9TJN7_RICCO</name>
<feature type="region of interest" description="Disordered" evidence="1">
    <location>
        <begin position="1"/>
        <end position="22"/>
    </location>
</feature>
<evidence type="ECO:0000313" key="3">
    <source>
        <dbReference type="Proteomes" id="UP000008311"/>
    </source>
</evidence>
<proteinExistence type="predicted"/>
<organism evidence="2 3">
    <name type="scientific">Ricinus communis</name>
    <name type="common">Castor bean</name>
    <dbReference type="NCBI Taxonomy" id="3988"/>
    <lineage>
        <taxon>Eukaryota</taxon>
        <taxon>Viridiplantae</taxon>
        <taxon>Streptophyta</taxon>
        <taxon>Embryophyta</taxon>
        <taxon>Tracheophyta</taxon>
        <taxon>Spermatophyta</taxon>
        <taxon>Magnoliopsida</taxon>
        <taxon>eudicotyledons</taxon>
        <taxon>Gunneridae</taxon>
        <taxon>Pentapetalae</taxon>
        <taxon>rosids</taxon>
        <taxon>fabids</taxon>
        <taxon>Malpighiales</taxon>
        <taxon>Euphorbiaceae</taxon>
        <taxon>Acalyphoideae</taxon>
        <taxon>Acalypheae</taxon>
        <taxon>Ricinus</taxon>
    </lineage>
</organism>
<dbReference type="AlphaFoldDB" id="B9TJN7"/>
<accession>B9TJN7</accession>
<reference evidence="3" key="1">
    <citation type="journal article" date="2010" name="Nat. Biotechnol.">
        <title>Draft genome sequence of the oilseed species Ricinus communis.</title>
        <authorList>
            <person name="Chan A.P."/>
            <person name="Crabtree J."/>
            <person name="Zhao Q."/>
            <person name="Lorenzi H."/>
            <person name="Orvis J."/>
            <person name="Puiu D."/>
            <person name="Melake-Berhan A."/>
            <person name="Jones K.M."/>
            <person name="Redman J."/>
            <person name="Chen G."/>
            <person name="Cahoon E.B."/>
            <person name="Gedil M."/>
            <person name="Stanke M."/>
            <person name="Haas B.J."/>
            <person name="Wortman J.R."/>
            <person name="Fraser-Liggett C.M."/>
            <person name="Ravel J."/>
            <person name="Rabinowicz P.D."/>
        </authorList>
    </citation>
    <scope>NUCLEOTIDE SEQUENCE [LARGE SCALE GENOMIC DNA]</scope>
    <source>
        <strain evidence="3">cv. Hale</strain>
    </source>
</reference>
<evidence type="ECO:0000313" key="2">
    <source>
        <dbReference type="EMBL" id="EEF23928.1"/>
    </source>
</evidence>
<dbReference type="Proteomes" id="UP000008311">
    <property type="component" value="Unassembled WGS sequence"/>
</dbReference>
<keyword evidence="3" id="KW-1185">Reference proteome</keyword>
<dbReference type="EMBL" id="EQ984183">
    <property type="protein sequence ID" value="EEF23928.1"/>
    <property type="molecule type" value="Genomic_DNA"/>
</dbReference>
<gene>
    <name evidence="2" type="ORF">RCOM_1848840</name>
</gene>
<dbReference type="InParanoid" id="B9TJN7"/>